<dbReference type="GeneID" id="63838195"/>
<dbReference type="InterPro" id="IPR010730">
    <property type="entry name" value="HET"/>
</dbReference>
<evidence type="ECO:0000313" key="2">
    <source>
        <dbReference type="EMBL" id="KAF3769919.1"/>
    </source>
</evidence>
<dbReference type="PANTHER" id="PTHR24148:SF64">
    <property type="entry name" value="HETEROKARYON INCOMPATIBILITY DOMAIN-CONTAINING PROTEIN"/>
    <property type="match status" value="1"/>
</dbReference>
<sequence>MPVEKLLLDPRIVLIEGQPCKVLVNIYPILELMCDHGALGGHAYFWIDYLCINQGDELERGQQVALMGQLYCRAYHTVVWLGPSTPDTRGATTAMHLIAAWRHGAAPHEQAAARDAITSDQWRALSRWMLRPWWTRVWTLQEFLLPERLVFHCGPESVTKATWSQAVGMLYDYSAVGMLEHKAFGNQWARRRLLNHYDNKVSGEKMGLVAMMAYVGYYQATDQRDRIYALLGVCSDRDRDVVGQADYHASVEEVYTRLAVRFIHVHRSLDIICFAALFNKVLDADDDEGGDEEPLPSWIPDWRRFAYRASRPVPSMVSEPSRQHIGNFRPTGFQPNPDLIYMASANLPAQYLISEDQRRLTCQGLIIDTIDGLGPAHHPAPDDNADPSLHLVQSTSRINLQEAKTHLALDRVLSQASSDSVLEALIRSLSLNRSGRYLTSAAQIPSYMHEFQHTLVNVMGARPLPTECAPVIEWFLANQALRIRGATLRYHCEAATPPPAAKTRTAGRKKHTIWRAAETTVGEWPWDCRLVVTAGGDLGMVPRLARKDDVVCVLIGCSVPVVLRRSDYDDALFTLIGECFFPGIMEGEALDEGRAIRDFVLV</sequence>
<protein>
    <recommendedName>
        <fullName evidence="1">Heterokaryon incompatibility domain-containing protein</fullName>
    </recommendedName>
</protein>
<accession>A0A9P4YBF8</accession>
<feature type="domain" description="Heterokaryon incompatibility" evidence="1">
    <location>
        <begin position="24"/>
        <end position="142"/>
    </location>
</feature>
<dbReference type="InterPro" id="IPR052895">
    <property type="entry name" value="HetReg/Transcr_Mod"/>
</dbReference>
<evidence type="ECO:0000259" key="1">
    <source>
        <dbReference type="Pfam" id="PF06985"/>
    </source>
</evidence>
<dbReference type="AlphaFoldDB" id="A0A9P4YBF8"/>
<dbReference type="Proteomes" id="UP000803844">
    <property type="component" value="Unassembled WGS sequence"/>
</dbReference>
<dbReference type="Pfam" id="PF26639">
    <property type="entry name" value="Het-6_barrel"/>
    <property type="match status" value="1"/>
</dbReference>
<dbReference type="RefSeq" id="XP_040780880.1">
    <property type="nucleotide sequence ID" value="XM_040921066.1"/>
</dbReference>
<name>A0A9P4YBF8_CRYP1</name>
<comment type="caution">
    <text evidence="2">The sequence shown here is derived from an EMBL/GenBank/DDBJ whole genome shotgun (WGS) entry which is preliminary data.</text>
</comment>
<dbReference type="Pfam" id="PF06985">
    <property type="entry name" value="HET"/>
    <property type="match status" value="1"/>
</dbReference>
<gene>
    <name evidence="2" type="ORF">M406DRAFT_335698</name>
</gene>
<organism evidence="2 3">
    <name type="scientific">Cryphonectria parasitica (strain ATCC 38755 / EP155)</name>
    <dbReference type="NCBI Taxonomy" id="660469"/>
    <lineage>
        <taxon>Eukaryota</taxon>
        <taxon>Fungi</taxon>
        <taxon>Dikarya</taxon>
        <taxon>Ascomycota</taxon>
        <taxon>Pezizomycotina</taxon>
        <taxon>Sordariomycetes</taxon>
        <taxon>Sordariomycetidae</taxon>
        <taxon>Diaporthales</taxon>
        <taxon>Cryphonectriaceae</taxon>
        <taxon>Cryphonectria-Endothia species complex</taxon>
        <taxon>Cryphonectria</taxon>
    </lineage>
</organism>
<dbReference type="EMBL" id="MU032344">
    <property type="protein sequence ID" value="KAF3769919.1"/>
    <property type="molecule type" value="Genomic_DNA"/>
</dbReference>
<dbReference type="PANTHER" id="PTHR24148">
    <property type="entry name" value="ANKYRIN REPEAT DOMAIN-CONTAINING PROTEIN 39 HOMOLOG-RELATED"/>
    <property type="match status" value="1"/>
</dbReference>
<proteinExistence type="predicted"/>
<reference evidence="2" key="1">
    <citation type="journal article" date="2020" name="Phytopathology">
        <title>Genome sequence of the chestnut blight fungus Cryphonectria parasitica EP155: A fundamental resource for an archetypical invasive plant pathogen.</title>
        <authorList>
            <person name="Crouch J.A."/>
            <person name="Dawe A."/>
            <person name="Aerts A."/>
            <person name="Barry K."/>
            <person name="Churchill A.C.L."/>
            <person name="Grimwood J."/>
            <person name="Hillman B."/>
            <person name="Milgroom M.G."/>
            <person name="Pangilinan J."/>
            <person name="Smith M."/>
            <person name="Salamov A."/>
            <person name="Schmutz J."/>
            <person name="Yadav J."/>
            <person name="Grigoriev I.V."/>
            <person name="Nuss D."/>
        </authorList>
    </citation>
    <scope>NUCLEOTIDE SEQUENCE</scope>
    <source>
        <strain evidence="2">EP155</strain>
    </source>
</reference>
<keyword evidence="3" id="KW-1185">Reference proteome</keyword>
<evidence type="ECO:0000313" key="3">
    <source>
        <dbReference type="Proteomes" id="UP000803844"/>
    </source>
</evidence>
<dbReference type="OrthoDB" id="5236514at2759"/>